<dbReference type="Proteomes" id="UP000799777">
    <property type="component" value="Unassembled WGS sequence"/>
</dbReference>
<dbReference type="PANTHER" id="PTHR44329">
    <property type="entry name" value="SERINE/THREONINE-PROTEIN KINASE TNNI3K-RELATED"/>
    <property type="match status" value="1"/>
</dbReference>
<keyword evidence="4" id="KW-0808">Transferase</keyword>
<comment type="caution">
    <text evidence="4">The sequence shown here is derived from an EMBL/GenBank/DDBJ whole genome shotgun (WGS) entry which is preliminary data.</text>
</comment>
<dbReference type="SUPFAM" id="SSF56112">
    <property type="entry name" value="Protein kinase-like (PK-like)"/>
    <property type="match status" value="1"/>
</dbReference>
<sequence>MKTNSKTTAILQKLQSELYFDLVGEDLHSRLYFDPTTGGIVFYNSTESGEDVFLMGHQTEDSIKVHVHNRSPLCDATWTLRTRSEPALLVFRIVDPALDTTGPPQKKNPLNITSFIPRTYITLAVDRLLGGQDWRTLEKKTGSNSVYTVAHSGFRNIVMKTMWTPKLRSVDIRTKAHCWMREWKIHAKLSHVCIVRFLGCDRRSLSIFVERIHGPSLADMRDQNQRWNGREMLAQALWLDGADTLIYLENQNIVHEDIKLSNLLPSMHSGGTPCYVAPEAWARQERNTASDMYSFGVVMLFVLQYLPLPECYNDWHIGRAMKDNNSSDYKNMRK</sequence>
<keyword evidence="5" id="KW-1185">Reference proteome</keyword>
<evidence type="ECO:0000256" key="1">
    <source>
        <dbReference type="ARBA" id="ARBA00022741"/>
    </source>
</evidence>
<keyword evidence="4" id="KW-0418">Kinase</keyword>
<accession>A0A9P4GX10</accession>
<reference evidence="4" key="1">
    <citation type="journal article" date="2020" name="Stud. Mycol.">
        <title>101 Dothideomycetes genomes: a test case for predicting lifestyles and emergence of pathogens.</title>
        <authorList>
            <person name="Haridas S."/>
            <person name="Albert R."/>
            <person name="Binder M."/>
            <person name="Bloem J."/>
            <person name="Labutti K."/>
            <person name="Salamov A."/>
            <person name="Andreopoulos B."/>
            <person name="Baker S."/>
            <person name="Barry K."/>
            <person name="Bills G."/>
            <person name="Bluhm B."/>
            <person name="Cannon C."/>
            <person name="Castanera R."/>
            <person name="Culley D."/>
            <person name="Daum C."/>
            <person name="Ezra D."/>
            <person name="Gonzalez J."/>
            <person name="Henrissat B."/>
            <person name="Kuo A."/>
            <person name="Liang C."/>
            <person name="Lipzen A."/>
            <person name="Lutzoni F."/>
            <person name="Magnuson J."/>
            <person name="Mondo S."/>
            <person name="Nolan M."/>
            <person name="Ohm R."/>
            <person name="Pangilinan J."/>
            <person name="Park H.-J."/>
            <person name="Ramirez L."/>
            <person name="Alfaro M."/>
            <person name="Sun H."/>
            <person name="Tritt A."/>
            <person name="Yoshinaga Y."/>
            <person name="Zwiers L.-H."/>
            <person name="Turgeon B."/>
            <person name="Goodwin S."/>
            <person name="Spatafora J."/>
            <person name="Crous P."/>
            <person name="Grigoriev I."/>
        </authorList>
    </citation>
    <scope>NUCLEOTIDE SEQUENCE</scope>
    <source>
        <strain evidence="4">CBS 110217</strain>
    </source>
</reference>
<dbReference type="InterPro" id="IPR000719">
    <property type="entry name" value="Prot_kinase_dom"/>
</dbReference>
<dbReference type="SMART" id="SM00220">
    <property type="entry name" value="S_TKc"/>
    <property type="match status" value="1"/>
</dbReference>
<name>A0A9P4GX10_9PLEO</name>
<dbReference type="GO" id="GO:0004672">
    <property type="term" value="F:protein kinase activity"/>
    <property type="evidence" value="ECO:0007669"/>
    <property type="project" value="InterPro"/>
</dbReference>
<dbReference type="InterPro" id="IPR051681">
    <property type="entry name" value="Ser/Thr_Kinases-Pseudokinases"/>
</dbReference>
<protein>
    <submittedName>
        <fullName evidence="4">Kinase-like protein</fullName>
    </submittedName>
</protein>
<organism evidence="4 5">
    <name type="scientific">Setomelanomma holmii</name>
    <dbReference type="NCBI Taxonomy" id="210430"/>
    <lineage>
        <taxon>Eukaryota</taxon>
        <taxon>Fungi</taxon>
        <taxon>Dikarya</taxon>
        <taxon>Ascomycota</taxon>
        <taxon>Pezizomycotina</taxon>
        <taxon>Dothideomycetes</taxon>
        <taxon>Pleosporomycetidae</taxon>
        <taxon>Pleosporales</taxon>
        <taxon>Pleosporineae</taxon>
        <taxon>Phaeosphaeriaceae</taxon>
        <taxon>Setomelanomma</taxon>
    </lineage>
</organism>
<keyword evidence="2" id="KW-0067">ATP-binding</keyword>
<dbReference type="GO" id="GO:0005524">
    <property type="term" value="F:ATP binding"/>
    <property type="evidence" value="ECO:0007669"/>
    <property type="project" value="UniProtKB-KW"/>
</dbReference>
<keyword evidence="1" id="KW-0547">Nucleotide-binding</keyword>
<dbReference type="Pfam" id="PF00069">
    <property type="entry name" value="Pkinase"/>
    <property type="match status" value="1"/>
</dbReference>
<dbReference type="AlphaFoldDB" id="A0A9P4GX10"/>
<gene>
    <name evidence="4" type="ORF">EK21DRAFT_95273</name>
</gene>
<evidence type="ECO:0000313" key="4">
    <source>
        <dbReference type="EMBL" id="KAF2022999.1"/>
    </source>
</evidence>
<dbReference type="PANTHER" id="PTHR44329:SF298">
    <property type="entry name" value="MIXED LINEAGE KINASE DOMAIN-LIKE PROTEIN"/>
    <property type="match status" value="1"/>
</dbReference>
<dbReference type="GO" id="GO:0097527">
    <property type="term" value="P:necroptotic signaling pathway"/>
    <property type="evidence" value="ECO:0007669"/>
    <property type="project" value="TreeGrafter"/>
</dbReference>
<dbReference type="EMBL" id="ML978394">
    <property type="protein sequence ID" value="KAF2022999.1"/>
    <property type="molecule type" value="Genomic_DNA"/>
</dbReference>
<evidence type="ECO:0000313" key="5">
    <source>
        <dbReference type="Proteomes" id="UP000799777"/>
    </source>
</evidence>
<proteinExistence type="predicted"/>
<evidence type="ECO:0000256" key="2">
    <source>
        <dbReference type="ARBA" id="ARBA00022840"/>
    </source>
</evidence>
<feature type="domain" description="Protein kinase" evidence="3">
    <location>
        <begin position="135"/>
        <end position="334"/>
    </location>
</feature>
<evidence type="ECO:0000259" key="3">
    <source>
        <dbReference type="PROSITE" id="PS50011"/>
    </source>
</evidence>
<dbReference type="PROSITE" id="PS50011">
    <property type="entry name" value="PROTEIN_KINASE_DOM"/>
    <property type="match status" value="1"/>
</dbReference>
<dbReference type="OrthoDB" id="5979581at2759"/>
<dbReference type="InterPro" id="IPR011009">
    <property type="entry name" value="Kinase-like_dom_sf"/>
</dbReference>
<dbReference type="Gene3D" id="1.10.510.10">
    <property type="entry name" value="Transferase(Phosphotransferase) domain 1"/>
    <property type="match status" value="2"/>
</dbReference>